<dbReference type="RefSeq" id="WP_269896619.1">
    <property type="nucleotide sequence ID" value="NZ_JAPZPY010000015.1"/>
</dbReference>
<keyword evidence="1" id="KW-0812">Transmembrane</keyword>
<keyword evidence="1" id="KW-0472">Membrane</keyword>
<feature type="transmembrane region" description="Helical" evidence="1">
    <location>
        <begin position="71"/>
        <end position="95"/>
    </location>
</feature>
<name>A0ABT4PZX5_9MYCO</name>
<evidence type="ECO:0000313" key="2">
    <source>
        <dbReference type="EMBL" id="MCZ8382142.1"/>
    </source>
</evidence>
<evidence type="ECO:0000256" key="1">
    <source>
        <dbReference type="SAM" id="Phobius"/>
    </source>
</evidence>
<reference evidence="2" key="1">
    <citation type="submission" date="2022-12" db="EMBL/GenBank/DDBJ databases">
        <authorList>
            <person name="Deng Y."/>
            <person name="Zhang Y.-Q."/>
        </authorList>
    </citation>
    <scope>NUCLEOTIDE SEQUENCE</scope>
    <source>
        <strain evidence="2">CPCC 205372</strain>
    </source>
</reference>
<gene>
    <name evidence="2" type="ORF">O6P37_25055</name>
</gene>
<accession>A0ABT4PZX5</accession>
<proteinExistence type="predicted"/>
<keyword evidence="1" id="KW-1133">Transmembrane helix</keyword>
<comment type="caution">
    <text evidence="2">The sequence shown here is derived from an EMBL/GenBank/DDBJ whole genome shotgun (WGS) entry which is preliminary data.</text>
</comment>
<sequence>MSQAAVGWLMLAAAMFLLAGGLLLRSFVGRRADRSALGRILRRIRTTRFGRLFFGPVHGDALEPEELDQMILMPTIIVSCGICLSALFLLGYVLLAP</sequence>
<evidence type="ECO:0000313" key="3">
    <source>
        <dbReference type="Proteomes" id="UP001142153"/>
    </source>
</evidence>
<feature type="transmembrane region" description="Helical" evidence="1">
    <location>
        <begin position="6"/>
        <end position="24"/>
    </location>
</feature>
<protein>
    <submittedName>
        <fullName evidence="2">Uncharacterized protein</fullName>
    </submittedName>
</protein>
<organism evidence="2 3">
    <name type="scientific">Mycobacterium hippophais</name>
    <dbReference type="NCBI Taxonomy" id="3016340"/>
    <lineage>
        <taxon>Bacteria</taxon>
        <taxon>Bacillati</taxon>
        <taxon>Actinomycetota</taxon>
        <taxon>Actinomycetes</taxon>
        <taxon>Mycobacteriales</taxon>
        <taxon>Mycobacteriaceae</taxon>
        <taxon>Mycobacterium</taxon>
    </lineage>
</organism>
<dbReference type="Proteomes" id="UP001142153">
    <property type="component" value="Unassembled WGS sequence"/>
</dbReference>
<dbReference type="EMBL" id="JAPZPY010000015">
    <property type="protein sequence ID" value="MCZ8382142.1"/>
    <property type="molecule type" value="Genomic_DNA"/>
</dbReference>
<keyword evidence="3" id="KW-1185">Reference proteome</keyword>